<feature type="compositionally biased region" description="Low complexity" evidence="1">
    <location>
        <begin position="582"/>
        <end position="593"/>
    </location>
</feature>
<proteinExistence type="predicted"/>
<feature type="compositionally biased region" description="Polar residues" evidence="1">
    <location>
        <begin position="443"/>
        <end position="474"/>
    </location>
</feature>
<comment type="caution">
    <text evidence="2">The sequence shown here is derived from an EMBL/GenBank/DDBJ whole genome shotgun (WGS) entry which is preliminary data.</text>
</comment>
<accession>A0A4Z1PK19</accession>
<evidence type="ECO:0000256" key="1">
    <source>
        <dbReference type="SAM" id="MobiDB-lite"/>
    </source>
</evidence>
<feature type="region of interest" description="Disordered" evidence="1">
    <location>
        <begin position="411"/>
        <end position="474"/>
    </location>
</feature>
<dbReference type="EMBL" id="SNSC02000007">
    <property type="protein sequence ID" value="TID22682.1"/>
    <property type="molecule type" value="Genomic_DNA"/>
</dbReference>
<dbReference type="STRING" id="86259.A0A4Z1PK19"/>
<gene>
    <name evidence="2" type="ORF">E6O75_ATG01856</name>
</gene>
<feature type="compositionally biased region" description="Basic and acidic residues" evidence="1">
    <location>
        <begin position="162"/>
        <end position="176"/>
    </location>
</feature>
<organism evidence="2 3">
    <name type="scientific">Venturia nashicola</name>
    <dbReference type="NCBI Taxonomy" id="86259"/>
    <lineage>
        <taxon>Eukaryota</taxon>
        <taxon>Fungi</taxon>
        <taxon>Dikarya</taxon>
        <taxon>Ascomycota</taxon>
        <taxon>Pezizomycotina</taxon>
        <taxon>Dothideomycetes</taxon>
        <taxon>Pleosporomycetidae</taxon>
        <taxon>Venturiales</taxon>
        <taxon>Venturiaceae</taxon>
        <taxon>Venturia</taxon>
    </lineage>
</organism>
<name>A0A4Z1PK19_9PEZI</name>
<dbReference type="AlphaFoldDB" id="A0A4Z1PK19"/>
<reference evidence="2 3" key="1">
    <citation type="submission" date="2019-04" db="EMBL/GenBank/DDBJ databases">
        <title>High contiguity whole genome sequence and gene annotation resource for two Venturia nashicola isolates.</title>
        <authorList>
            <person name="Prokchorchik M."/>
            <person name="Won K."/>
            <person name="Lee Y."/>
            <person name="Choi E.D."/>
            <person name="Segonzac C."/>
            <person name="Sohn K.H."/>
        </authorList>
    </citation>
    <scope>NUCLEOTIDE SEQUENCE [LARGE SCALE GENOMIC DNA]</scope>
    <source>
        <strain evidence="2 3">PRI2</strain>
    </source>
</reference>
<feature type="compositionally biased region" description="Basic and acidic residues" evidence="1">
    <location>
        <begin position="78"/>
        <end position="88"/>
    </location>
</feature>
<evidence type="ECO:0000313" key="3">
    <source>
        <dbReference type="Proteomes" id="UP000298493"/>
    </source>
</evidence>
<dbReference type="OrthoDB" id="3941134at2759"/>
<protein>
    <submittedName>
        <fullName evidence="2">Uncharacterized protein</fullName>
    </submittedName>
</protein>
<feature type="region of interest" description="Disordered" evidence="1">
    <location>
        <begin position="162"/>
        <end position="227"/>
    </location>
</feature>
<sequence length="765" mass="83213">MDSIWGDPWADDAKPNLPEPKDSEPVEVTAFEPVKPQTTLVSGGFEDEAGWGDFEESTGFGTDGTEGNGNQESGWSAGERHEDEKDLTTRLAPKTPFIHTNGSGIISPGWGDSQTLKSTPEPPSKAKHNGDISEIPPSPVWESMRSSISSITYAPRSLHVKEPDLHLRNTEPDDHVVSATPPRPSTSSTTKTAVSTDSNAFSESRASPTHYDAPRWEREPLHSDATDGFDISLDSIRTSFEEAYVASKQVEEPALHVKNIEEGSAAVNGSSRNIVHADEEHESMQEEKPQAGTDLDDLRATVKAPRFNTNLNLVKDIFKSSISSENYEEANDEVIDSTSTRKAWYRLTRPQTMQEFNTGATDDNYVRVSWMKSHVRAETLKVATRWAAEDRIYGRVVLGGKPGAATFGWDMPSDGSIVPPRPMSMISSLPQREQGGKHHASHQRQSSMPHPSSRTNSSPVAQFGWSTSPTSSSNGVIASLEDVLESRAMPAASEPHIRVGRQWQAEQVSVPATAKSPLPVTSSLDEMKTASPSEPGLQKQHGLDSPGLHKRDTTKADLNASLEDDDDEWGELVKSPSEPLHPMVSPSMSASVVEQKSVSVDEHVPIISTRRKPTPIIAPPEVQNSPDSMLSPARKSAMEAARATRFLNSQPNRSGSPIMRDSESRSSASGPRRLFPSPSPSTITSLNIVRSPSPDGLTKSATGVVPIASCSFLEADLSFFETPAHQPTLPHPTRDVSAPVQLSAIEEEHAQTIVRKIPNLSFMLR</sequence>
<feature type="region of interest" description="Disordered" evidence="1">
    <location>
        <begin position="508"/>
        <end position="596"/>
    </location>
</feature>
<feature type="compositionally biased region" description="Low complexity" evidence="1">
    <location>
        <begin position="185"/>
        <end position="198"/>
    </location>
</feature>
<feature type="compositionally biased region" description="Polar residues" evidence="1">
    <location>
        <begin position="646"/>
        <end position="655"/>
    </location>
</feature>
<keyword evidence="3" id="KW-1185">Reference proteome</keyword>
<dbReference type="Proteomes" id="UP000298493">
    <property type="component" value="Unassembled WGS sequence"/>
</dbReference>
<feature type="region of interest" description="Disordered" evidence="1">
    <location>
        <begin position="645"/>
        <end position="686"/>
    </location>
</feature>
<feature type="compositionally biased region" description="Basic and acidic residues" evidence="1">
    <location>
        <begin position="212"/>
        <end position="225"/>
    </location>
</feature>
<feature type="compositionally biased region" description="Acidic residues" evidence="1">
    <location>
        <begin position="45"/>
        <end position="56"/>
    </location>
</feature>
<feature type="compositionally biased region" description="Basic and acidic residues" evidence="1">
    <location>
        <begin position="11"/>
        <end position="24"/>
    </location>
</feature>
<feature type="region of interest" description="Disordered" evidence="1">
    <location>
        <begin position="1"/>
        <end position="141"/>
    </location>
</feature>
<evidence type="ECO:0000313" key="2">
    <source>
        <dbReference type="EMBL" id="TID22682.1"/>
    </source>
</evidence>